<dbReference type="Pfam" id="PF18137">
    <property type="entry name" value="WHD_ORC"/>
    <property type="match status" value="1"/>
</dbReference>
<dbReference type="PANTHER" id="PTHR12748">
    <property type="entry name" value="ORIGIN RECOGNITION COMPLEX SUBUNIT 3"/>
    <property type="match status" value="1"/>
</dbReference>
<gene>
    <name evidence="13" type="ORF">AGOR_G00108970</name>
</gene>
<comment type="similarity">
    <text evidence="2">Belongs to the ORC3 family.</text>
</comment>
<dbReference type="GO" id="GO:0031261">
    <property type="term" value="C:DNA replication preinitiation complex"/>
    <property type="evidence" value="ECO:0007669"/>
    <property type="project" value="TreeGrafter"/>
</dbReference>
<sequence length="724" mass="82572">MTTTSVSKGCFVFKPSAKVKKRKLDAEDYFTNGSEDCENSKERFRLCQDMLDKMKSETELVQDELNKMILDSLLEFIRKSATSFLSREDDWASHMRASEIPTAALVLGVNVNDHDMTFQSLSDRLQQSVTPFVVSVQAKECTVVRHLLQKVLQRLMGMSVSMNEDEEEGSTDVPQKRVHCSLRALCDWYKTVSKKPSGISPGKKRSSSEMEFPAHPPIILIFKDLEAFSPRVLQDLILICSQYTQELPLLFIFGIATSPSTIQRMLPHSVTSLLCIKLFQSSSCTQHLATVIDKLVLTSQFLFKPSGKVLQVLVGLFLYHDFSVCNFIKGFKLSMLEHFHSQPLSVLCCKKEDALARAERLSHQEVERVRQLPSFMRYVEEQEPQEQVELLTNDEHVKEVCQKLLKSLRKYHKNYFPILRCLHELTASLPKYPLGKQIRELHVTCLERKVWETEEYETALQLLRLLAKDELVSVLHKCIEILNPGKTKKIREALRQLQDFTAKFQQLDACTDSSAVEMHTEGGEGDTASGHSLQKKTDLFHLQKTLLQMKESCRTKKRSPFELLRNQAVEYIDGLVRMHLTPPESQPLYEVCYYTSSGTLRRHLNATPRTSIQTALSHPYYYLQNEALRSEAGAISSAAPDICIAYKLHLECGRLINLYDWLEAYTTVVSAAKSDSPDPSEKGKVDEVRHARFIRAVSELEFLGFVKSTKQKTDHVARLTWGGC</sequence>
<evidence type="ECO:0000259" key="11">
    <source>
        <dbReference type="Pfam" id="PF18137"/>
    </source>
</evidence>
<keyword evidence="7" id="KW-0539">Nucleus</keyword>
<comment type="subunit">
    <text evidence="8">Component of ORC, a complex composed of at least 6 subunits: ORC1, ORC2, ORC3, ORC4, ORC5 and ORC6. ORC is regulated in a cell-cycle dependent manner. It is sequentially assembled at the exit from anaphase of mitosis and disassembled as cells enter S phase.</text>
</comment>
<evidence type="ECO:0000313" key="13">
    <source>
        <dbReference type="EMBL" id="KAI1895703.1"/>
    </source>
</evidence>
<dbReference type="OrthoDB" id="10265211at2759"/>
<dbReference type="InterPro" id="IPR020795">
    <property type="entry name" value="ORC3"/>
</dbReference>
<dbReference type="InterPro" id="IPR045663">
    <property type="entry name" value="ORC3_ins"/>
</dbReference>
<evidence type="ECO:0000313" key="14">
    <source>
        <dbReference type="Proteomes" id="UP000829720"/>
    </source>
</evidence>
<dbReference type="CDD" id="cd20704">
    <property type="entry name" value="Orc3"/>
    <property type="match status" value="2"/>
</dbReference>
<evidence type="ECO:0000256" key="2">
    <source>
        <dbReference type="ARBA" id="ARBA00010977"/>
    </source>
</evidence>
<feature type="domain" description="Origin recognition complex subunit 3 insertion" evidence="12">
    <location>
        <begin position="360"/>
        <end position="596"/>
    </location>
</feature>
<dbReference type="GO" id="GO:0003688">
    <property type="term" value="F:DNA replication origin binding"/>
    <property type="evidence" value="ECO:0007669"/>
    <property type="project" value="TreeGrafter"/>
</dbReference>
<evidence type="ECO:0000259" key="12">
    <source>
        <dbReference type="Pfam" id="PF19675"/>
    </source>
</evidence>
<evidence type="ECO:0000256" key="8">
    <source>
        <dbReference type="ARBA" id="ARBA00026084"/>
    </source>
</evidence>
<keyword evidence="4" id="KW-0597">Phosphoprotein</keyword>
<dbReference type="Pfam" id="PF07034">
    <property type="entry name" value="ORC3_N"/>
    <property type="match status" value="1"/>
</dbReference>
<dbReference type="AlphaFoldDB" id="A0A8T3DEP9"/>
<evidence type="ECO:0000256" key="4">
    <source>
        <dbReference type="ARBA" id="ARBA00022553"/>
    </source>
</evidence>
<dbReference type="PANTHER" id="PTHR12748:SF0">
    <property type="entry name" value="ORIGIN RECOGNITION COMPLEX SUBUNIT 3"/>
    <property type="match status" value="1"/>
</dbReference>
<dbReference type="GO" id="GO:0005664">
    <property type="term" value="C:nuclear origin of replication recognition complex"/>
    <property type="evidence" value="ECO:0007669"/>
    <property type="project" value="InterPro"/>
</dbReference>
<comment type="function">
    <text evidence="9">Component of the origin recognition complex (ORC) that binds origins of replication. DNA-binding is ATP-dependent. The specific DNA sequences that define origins of replication have not been identified yet. ORC is required to assemble the pre-replication complex necessary to initiate DNA replication. Binds histone H3 and H4 trimethylation marks H3K9me3, H3K27me3 and H4K20me3.</text>
</comment>
<organism evidence="13 14">
    <name type="scientific">Albula goreensis</name>
    <dbReference type="NCBI Taxonomy" id="1534307"/>
    <lineage>
        <taxon>Eukaryota</taxon>
        <taxon>Metazoa</taxon>
        <taxon>Chordata</taxon>
        <taxon>Craniata</taxon>
        <taxon>Vertebrata</taxon>
        <taxon>Euteleostomi</taxon>
        <taxon>Actinopterygii</taxon>
        <taxon>Neopterygii</taxon>
        <taxon>Teleostei</taxon>
        <taxon>Albuliformes</taxon>
        <taxon>Albulidae</taxon>
        <taxon>Albula</taxon>
    </lineage>
</organism>
<evidence type="ECO:0000256" key="6">
    <source>
        <dbReference type="ARBA" id="ARBA00023125"/>
    </source>
</evidence>
<comment type="caution">
    <text evidence="13">The sequence shown here is derived from an EMBL/GenBank/DDBJ whole genome shotgun (WGS) entry which is preliminary data.</text>
</comment>
<evidence type="ECO:0000256" key="3">
    <source>
        <dbReference type="ARBA" id="ARBA00019085"/>
    </source>
</evidence>
<dbReference type="GO" id="GO:0005656">
    <property type="term" value="C:nuclear pre-replicative complex"/>
    <property type="evidence" value="ECO:0007669"/>
    <property type="project" value="TreeGrafter"/>
</dbReference>
<reference evidence="13" key="1">
    <citation type="submission" date="2021-01" db="EMBL/GenBank/DDBJ databases">
        <authorList>
            <person name="Zahm M."/>
            <person name="Roques C."/>
            <person name="Cabau C."/>
            <person name="Klopp C."/>
            <person name="Donnadieu C."/>
            <person name="Jouanno E."/>
            <person name="Lampietro C."/>
            <person name="Louis A."/>
            <person name="Herpin A."/>
            <person name="Echchiki A."/>
            <person name="Berthelot C."/>
            <person name="Parey E."/>
            <person name="Roest-Crollius H."/>
            <person name="Braasch I."/>
            <person name="Postlethwait J."/>
            <person name="Bobe J."/>
            <person name="Montfort J."/>
            <person name="Bouchez O."/>
            <person name="Begum T."/>
            <person name="Mejri S."/>
            <person name="Adams A."/>
            <person name="Chen W.-J."/>
            <person name="Guiguen Y."/>
        </authorList>
    </citation>
    <scope>NUCLEOTIDE SEQUENCE</scope>
    <source>
        <tissue evidence="13">Blood</tissue>
    </source>
</reference>
<dbReference type="InterPro" id="IPR045667">
    <property type="entry name" value="ORC3_N"/>
</dbReference>
<dbReference type="Proteomes" id="UP000829720">
    <property type="component" value="Unassembled WGS sequence"/>
</dbReference>
<evidence type="ECO:0000256" key="5">
    <source>
        <dbReference type="ARBA" id="ARBA00022705"/>
    </source>
</evidence>
<keyword evidence="5" id="KW-0235">DNA replication</keyword>
<keyword evidence="14" id="KW-1185">Reference proteome</keyword>
<protein>
    <recommendedName>
        <fullName evidence="3">Origin recognition complex subunit 3</fullName>
    </recommendedName>
</protein>
<dbReference type="Pfam" id="PF19675">
    <property type="entry name" value="ORC3_ins"/>
    <property type="match status" value="1"/>
</dbReference>
<accession>A0A8T3DEP9</accession>
<feature type="domain" description="Origin recognition complex subunit 3 N-terminal" evidence="10">
    <location>
        <begin position="1"/>
        <end position="347"/>
    </location>
</feature>
<comment type="subcellular location">
    <subcellularLocation>
        <location evidence="1">Nucleus</location>
    </subcellularLocation>
</comment>
<proteinExistence type="inferred from homology"/>
<evidence type="ECO:0000256" key="9">
    <source>
        <dbReference type="ARBA" id="ARBA00045241"/>
    </source>
</evidence>
<evidence type="ECO:0000256" key="7">
    <source>
        <dbReference type="ARBA" id="ARBA00023242"/>
    </source>
</evidence>
<evidence type="ECO:0000256" key="1">
    <source>
        <dbReference type="ARBA" id="ARBA00004123"/>
    </source>
</evidence>
<dbReference type="GO" id="GO:0006270">
    <property type="term" value="P:DNA replication initiation"/>
    <property type="evidence" value="ECO:0007669"/>
    <property type="project" value="TreeGrafter"/>
</dbReference>
<evidence type="ECO:0000259" key="10">
    <source>
        <dbReference type="Pfam" id="PF07034"/>
    </source>
</evidence>
<keyword evidence="6" id="KW-0238">DNA-binding</keyword>
<name>A0A8T3DEP9_9TELE</name>
<dbReference type="InterPro" id="IPR040855">
    <property type="entry name" value="ORC_WH_C"/>
</dbReference>
<feature type="domain" description="Origin recognition complex subunit 3 winged helix C-terminal" evidence="11">
    <location>
        <begin position="609"/>
        <end position="721"/>
    </location>
</feature>
<dbReference type="EMBL" id="JAERUA010000009">
    <property type="protein sequence ID" value="KAI1895703.1"/>
    <property type="molecule type" value="Genomic_DNA"/>
</dbReference>